<feature type="transmembrane region" description="Helical" evidence="6">
    <location>
        <begin position="427"/>
        <end position="446"/>
    </location>
</feature>
<organism evidence="7 8">
    <name type="scientific">Brevibacterium otitidis</name>
    <dbReference type="NCBI Taxonomy" id="53364"/>
    <lineage>
        <taxon>Bacteria</taxon>
        <taxon>Bacillati</taxon>
        <taxon>Actinomycetota</taxon>
        <taxon>Actinomycetes</taxon>
        <taxon>Micrococcales</taxon>
        <taxon>Brevibacteriaceae</taxon>
        <taxon>Brevibacterium</taxon>
    </lineage>
</organism>
<gene>
    <name evidence="7" type="ORF">ACFFN1_05180</name>
</gene>
<keyword evidence="3 6" id="KW-0812">Transmembrane</keyword>
<accession>A0ABV5X1H7</accession>
<feature type="transmembrane region" description="Helical" evidence="6">
    <location>
        <begin position="91"/>
        <end position="112"/>
    </location>
</feature>
<feature type="transmembrane region" description="Helical" evidence="6">
    <location>
        <begin position="337"/>
        <end position="359"/>
    </location>
</feature>
<feature type="transmembrane region" description="Helical" evidence="6">
    <location>
        <begin position="280"/>
        <end position="306"/>
    </location>
</feature>
<dbReference type="Gene3D" id="1.20.1740.10">
    <property type="entry name" value="Amino acid/polyamine transporter I"/>
    <property type="match status" value="1"/>
</dbReference>
<feature type="transmembrane region" description="Helical" evidence="6">
    <location>
        <begin position="237"/>
        <end position="260"/>
    </location>
</feature>
<dbReference type="InterPro" id="IPR002293">
    <property type="entry name" value="AA/rel_permease1"/>
</dbReference>
<evidence type="ECO:0000313" key="8">
    <source>
        <dbReference type="Proteomes" id="UP001589707"/>
    </source>
</evidence>
<dbReference type="Pfam" id="PF13520">
    <property type="entry name" value="AA_permease_2"/>
    <property type="match status" value="1"/>
</dbReference>
<sequence>MAELKKSLGMLQLLAFGVAGVVGTSWIYTNSTLFSEYGAGGVVFGLAAGVLLAACVALAYSELTTTFPRAGGEVVYSYTSMGRGAAFFTGWMLLGAYVSSLAFYVTAFGFLLGNFFPVFNTIPLYTINGETVYLPVLLIGIALTALFFALNWFGIEIGAQVQLAMFAAIVIIGASLAVVGFSTGSPQNFFPAYAPDSVPIADTLRFIIPGMTFLAGFGLVAVLAEDAKISARKVGRAVVLTVLAAGGFYCLVLAATAWVLPWEDVAAMDLGTVSAFREAGFPLLGAGAYLIAFLGLLTSFLGLFVASSRIMVAMGRAHLLPPQLADIHPRRGTPHKALIATAAITLGLGWLGPGAVVWFLDTGGVYLGIVWFMVVLAKYLTPRRYPELERPYRTRLGFLPALGGVGALLVIIWAIVPGTSSSLVWPAEYIILGVWFAIGAVLYFVARAKQIDRTTGLKAILGDSYAHLHRHEVAAQQRRGQAGGEPKGDA</sequence>
<evidence type="ECO:0000256" key="2">
    <source>
        <dbReference type="ARBA" id="ARBA00022475"/>
    </source>
</evidence>
<dbReference type="Proteomes" id="UP001589707">
    <property type="component" value="Unassembled WGS sequence"/>
</dbReference>
<proteinExistence type="predicted"/>
<dbReference type="PANTHER" id="PTHR42770">
    <property type="entry name" value="AMINO ACID TRANSPORTER-RELATED"/>
    <property type="match status" value="1"/>
</dbReference>
<protein>
    <submittedName>
        <fullName evidence="7">APC family permease</fullName>
    </submittedName>
</protein>
<evidence type="ECO:0000256" key="1">
    <source>
        <dbReference type="ARBA" id="ARBA00004651"/>
    </source>
</evidence>
<keyword evidence="5 6" id="KW-0472">Membrane</keyword>
<feature type="transmembrane region" description="Helical" evidence="6">
    <location>
        <begin position="204"/>
        <end position="225"/>
    </location>
</feature>
<evidence type="ECO:0000256" key="6">
    <source>
        <dbReference type="SAM" id="Phobius"/>
    </source>
</evidence>
<feature type="transmembrane region" description="Helical" evidence="6">
    <location>
        <begin position="394"/>
        <end position="415"/>
    </location>
</feature>
<feature type="transmembrane region" description="Helical" evidence="6">
    <location>
        <begin position="365"/>
        <end position="382"/>
    </location>
</feature>
<reference evidence="7 8" key="1">
    <citation type="submission" date="2024-09" db="EMBL/GenBank/DDBJ databases">
        <authorList>
            <person name="Sun Q."/>
            <person name="Mori K."/>
        </authorList>
    </citation>
    <scope>NUCLEOTIDE SEQUENCE [LARGE SCALE GENOMIC DNA]</scope>
    <source>
        <strain evidence="7 8">JCM 11683</strain>
    </source>
</reference>
<feature type="transmembrane region" description="Helical" evidence="6">
    <location>
        <begin position="40"/>
        <end position="60"/>
    </location>
</feature>
<dbReference type="InterPro" id="IPR050367">
    <property type="entry name" value="APC_superfamily"/>
</dbReference>
<evidence type="ECO:0000256" key="3">
    <source>
        <dbReference type="ARBA" id="ARBA00022692"/>
    </source>
</evidence>
<feature type="transmembrane region" description="Helical" evidence="6">
    <location>
        <begin position="7"/>
        <end position="28"/>
    </location>
</feature>
<feature type="transmembrane region" description="Helical" evidence="6">
    <location>
        <begin position="165"/>
        <end position="184"/>
    </location>
</feature>
<keyword evidence="2" id="KW-1003">Cell membrane</keyword>
<evidence type="ECO:0000313" key="7">
    <source>
        <dbReference type="EMBL" id="MFB9775804.1"/>
    </source>
</evidence>
<dbReference type="EMBL" id="JBHMAU010000038">
    <property type="protein sequence ID" value="MFB9775804.1"/>
    <property type="molecule type" value="Genomic_DNA"/>
</dbReference>
<comment type="caution">
    <text evidence="7">The sequence shown here is derived from an EMBL/GenBank/DDBJ whole genome shotgun (WGS) entry which is preliminary data.</text>
</comment>
<evidence type="ECO:0000256" key="4">
    <source>
        <dbReference type="ARBA" id="ARBA00022989"/>
    </source>
</evidence>
<dbReference type="PIRSF" id="PIRSF006060">
    <property type="entry name" value="AA_transporter"/>
    <property type="match status" value="1"/>
</dbReference>
<comment type="subcellular location">
    <subcellularLocation>
        <location evidence="1">Cell membrane</location>
        <topology evidence="1">Multi-pass membrane protein</topology>
    </subcellularLocation>
</comment>
<keyword evidence="4 6" id="KW-1133">Transmembrane helix</keyword>
<dbReference type="RefSeq" id="WP_376839251.1">
    <property type="nucleotide sequence ID" value="NZ_JBHMAU010000038.1"/>
</dbReference>
<evidence type="ECO:0000256" key="5">
    <source>
        <dbReference type="ARBA" id="ARBA00023136"/>
    </source>
</evidence>
<name>A0ABV5X1H7_9MICO</name>
<feature type="transmembrane region" description="Helical" evidence="6">
    <location>
        <begin position="132"/>
        <end position="153"/>
    </location>
</feature>
<dbReference type="PANTHER" id="PTHR42770:SF7">
    <property type="entry name" value="MEMBRANE PROTEIN"/>
    <property type="match status" value="1"/>
</dbReference>
<keyword evidence="8" id="KW-1185">Reference proteome</keyword>